<sequence length="371" mass="40545">MLEISHSINTPTRIFKRETVSSASATGTDSNGCVQCDEAPTCPDCGPTGDCIQTVQSCTQCPKTYCRSITGSSSSGPNGKTIGGLAGGIIGGLVLLLGLGTFLFYKYYWKKKLVFNRVKHKEFYFDDDIEINFRHHNIDEQLPNQNQSSRNSLATTMFTRASNIIPIAYIPGVTIGPNANKPASDSRASQYSEANTIDSELIGDRYSKASIIGNPSQTTTAIRAKPKLVNIQDQHGNNINPNQDSVPNTAVSASQLGGVQTVKIKDKKQNRYNPGLQTEILEEEESDEGSVQLQPQDQTNSQDYEPFIIDDDDDTNSEKSIEIGQSTPDDKSIRTKRDSVASNGSVLLEVEIDRNPLSPFDDSYELNSKSD</sequence>
<comment type="caution">
    <text evidence="4">The sequence shown here is derived from an EMBL/GenBank/DDBJ whole genome shotgun (WGS) entry which is preliminary data.</text>
</comment>
<evidence type="ECO:0000313" key="4">
    <source>
        <dbReference type="EMBL" id="CCH42761.1"/>
    </source>
</evidence>
<gene>
    <name evidence="4" type="ORF">BN7_2305</name>
</gene>
<accession>K0KIG4</accession>
<dbReference type="HOGENOM" id="CLU_746403_0_0_1"/>
<dbReference type="STRING" id="1206466.K0KIG4"/>
<evidence type="ECO:0000313" key="5">
    <source>
        <dbReference type="Proteomes" id="UP000009328"/>
    </source>
</evidence>
<proteinExistence type="predicted"/>
<dbReference type="Pfam" id="PF09463">
    <property type="entry name" value="Opy2"/>
    <property type="match status" value="1"/>
</dbReference>
<organism evidence="4 5">
    <name type="scientific">Wickerhamomyces ciferrii (strain ATCC 14091 / BCRC 22168 / CBS 111 / JCM 3599 / NBRC 0793 / NRRL Y-1031 F-60-10)</name>
    <name type="common">Yeast</name>
    <name type="synonym">Pichia ciferrii</name>
    <dbReference type="NCBI Taxonomy" id="1206466"/>
    <lineage>
        <taxon>Eukaryota</taxon>
        <taxon>Fungi</taxon>
        <taxon>Dikarya</taxon>
        <taxon>Ascomycota</taxon>
        <taxon>Saccharomycotina</taxon>
        <taxon>Saccharomycetes</taxon>
        <taxon>Phaffomycetales</taxon>
        <taxon>Wickerhamomycetaceae</taxon>
        <taxon>Wickerhamomyces</taxon>
    </lineage>
</organism>
<feature type="compositionally biased region" description="Polar residues" evidence="1">
    <location>
        <begin position="289"/>
        <end position="303"/>
    </location>
</feature>
<feature type="domain" description="Membrane anchor Opy2 N-terminal" evidence="3">
    <location>
        <begin position="33"/>
        <end position="66"/>
    </location>
</feature>
<dbReference type="eggNOG" id="ENOG502RY3X">
    <property type="taxonomic scope" value="Eukaryota"/>
</dbReference>
<protein>
    <recommendedName>
        <fullName evidence="3">Membrane anchor Opy2 N-terminal domain-containing protein</fullName>
    </recommendedName>
</protein>
<dbReference type="InParanoid" id="K0KIG4"/>
<reference evidence="4 5" key="1">
    <citation type="journal article" date="2012" name="Eukaryot. Cell">
        <title>Draft genome sequence of Wickerhamomyces ciferrii NRRL Y-1031 F-60-10.</title>
        <authorList>
            <person name="Schneider J."/>
            <person name="Andrea H."/>
            <person name="Blom J."/>
            <person name="Jaenicke S."/>
            <person name="Ruckert C."/>
            <person name="Schorsch C."/>
            <person name="Szczepanowski R."/>
            <person name="Farwick M."/>
            <person name="Goesmann A."/>
            <person name="Puhler A."/>
            <person name="Schaffer S."/>
            <person name="Tauch A."/>
            <person name="Kohler T."/>
            <person name="Brinkrolf K."/>
        </authorList>
    </citation>
    <scope>NUCLEOTIDE SEQUENCE [LARGE SCALE GENOMIC DNA]</scope>
    <source>
        <strain evidence="5">ATCC 14091 / BCRC 22168 / CBS 111 / JCM 3599 / NBRC 0793 / NRRL Y-1031 F-60-10</strain>
    </source>
</reference>
<keyword evidence="5" id="KW-1185">Reference proteome</keyword>
<keyword evidence="2" id="KW-1133">Transmembrane helix</keyword>
<feature type="compositionally biased region" description="Basic and acidic residues" evidence="1">
    <location>
        <begin position="328"/>
        <end position="339"/>
    </location>
</feature>
<dbReference type="InterPro" id="IPR018571">
    <property type="entry name" value="Membrane_anchor_Opy2_N"/>
</dbReference>
<keyword evidence="2" id="KW-0812">Transmembrane</keyword>
<evidence type="ECO:0000259" key="3">
    <source>
        <dbReference type="Pfam" id="PF09463"/>
    </source>
</evidence>
<feature type="transmembrane region" description="Helical" evidence="2">
    <location>
        <begin position="82"/>
        <end position="105"/>
    </location>
</feature>
<dbReference type="AlphaFoldDB" id="K0KIG4"/>
<keyword evidence="2" id="KW-0472">Membrane</keyword>
<name>K0KIG4_WICCF</name>
<feature type="region of interest" description="Disordered" evidence="1">
    <location>
        <begin position="282"/>
        <end position="344"/>
    </location>
</feature>
<evidence type="ECO:0000256" key="1">
    <source>
        <dbReference type="SAM" id="MobiDB-lite"/>
    </source>
</evidence>
<dbReference type="EMBL" id="CAIF01000051">
    <property type="protein sequence ID" value="CCH42761.1"/>
    <property type="molecule type" value="Genomic_DNA"/>
</dbReference>
<evidence type="ECO:0000256" key="2">
    <source>
        <dbReference type="SAM" id="Phobius"/>
    </source>
</evidence>
<dbReference type="FunCoup" id="K0KIG4">
    <property type="interactions" value="91"/>
</dbReference>
<dbReference type="Proteomes" id="UP000009328">
    <property type="component" value="Unassembled WGS sequence"/>
</dbReference>